<feature type="transmembrane region" description="Helical" evidence="8">
    <location>
        <begin position="168"/>
        <end position="189"/>
    </location>
</feature>
<name>A0A024B4P4_KLEFL</name>
<feature type="transmembrane region" description="Helical" evidence="8">
    <location>
        <begin position="416"/>
        <end position="441"/>
    </location>
</feature>
<evidence type="ECO:0000256" key="5">
    <source>
        <dbReference type="ARBA" id="ARBA00022989"/>
    </source>
</evidence>
<keyword evidence="7 8" id="KW-0472">Membrane</keyword>
<proteinExistence type="inferred from homology"/>
<feature type="transmembrane region" description="Helical" evidence="8">
    <location>
        <begin position="335"/>
        <end position="353"/>
    </location>
</feature>
<evidence type="ECO:0000256" key="2">
    <source>
        <dbReference type="ARBA" id="ARBA00009025"/>
    </source>
</evidence>
<dbReference type="PRINTS" id="PR01437">
    <property type="entry name" value="NUOXDRDTASE4"/>
</dbReference>
<dbReference type="GO" id="GO:0008137">
    <property type="term" value="F:NADH dehydrogenase (ubiquinone) activity"/>
    <property type="evidence" value="ECO:0007669"/>
    <property type="project" value="InterPro"/>
</dbReference>
<dbReference type="GO" id="GO:0048039">
    <property type="term" value="F:ubiquinone binding"/>
    <property type="evidence" value="ECO:0007669"/>
    <property type="project" value="TreeGrafter"/>
</dbReference>
<feature type="transmembrane region" description="Helical" evidence="8">
    <location>
        <begin position="305"/>
        <end position="323"/>
    </location>
</feature>
<evidence type="ECO:0000256" key="1">
    <source>
        <dbReference type="ARBA" id="ARBA00004141"/>
    </source>
</evidence>
<evidence type="ECO:0000313" key="10">
    <source>
        <dbReference type="EMBL" id="AHZ11053.1"/>
    </source>
</evidence>
<evidence type="ECO:0000256" key="6">
    <source>
        <dbReference type="ARBA" id="ARBA00023027"/>
    </source>
</evidence>
<dbReference type="Pfam" id="PF00361">
    <property type="entry name" value="Proton_antipo_M"/>
    <property type="match status" value="1"/>
</dbReference>
<sequence>MNTFPWLSTVVALPLLSSFPLPWLRERGNHLVRWYCLVVCLIDFLLLGYVLGSHYDFSVQGLQLREDWSWIPALGVHWSLGLDGLSMCLALLTGFVTTLAVLGAWPVTRHPCLFYVLMLAMYTGQMGLFAFSQDMLLFFLMWELELVPVYFLLSLWGGRKRLYAATKFLLTTGIASLFILLSAIVMALYGKPTTWDLSILSIKSFPLALQITLYLGLFVAFGVKIASFPLHSWLPDTHGEAHPSTCMLLAGILLKMGGYGLIRLNVQIFSQAHHLLAPWLIGLGVINIVYAALTSLAQRNLKRKIAYSSISHMGFVLIGIGSLTDIGMSGALLQMISHGLIGASLFFLAGALYDRTRTLILEHIGDMARPMPKMFALFTASSLSSLALPGMSGFPAELLVFFGLALSQAYPLSFRIPAVALQGLGIVLTPIYLLAMLRQIFYGKQTRLNHRHFVDLGPRETFVSFALLLPIVGIGICPQLVTQLYQGSLSW</sequence>
<feature type="transmembrane region" description="Helical" evidence="8">
    <location>
        <begin position="462"/>
        <end position="481"/>
    </location>
</feature>
<keyword evidence="4" id="KW-1278">Translocase</keyword>
<dbReference type="NCBIfam" id="TIGR01972">
    <property type="entry name" value="NDH_I_M"/>
    <property type="match status" value="1"/>
</dbReference>
<accession>A0A024B4P4</accession>
<dbReference type="PANTHER" id="PTHR43507">
    <property type="entry name" value="NADH-UBIQUINONE OXIDOREDUCTASE CHAIN 4"/>
    <property type="match status" value="1"/>
</dbReference>
<gene>
    <name evidence="10" type="primary">ndhD</name>
</gene>
<dbReference type="InterPro" id="IPR001750">
    <property type="entry name" value="ND/Mrp_TM"/>
</dbReference>
<dbReference type="EMBL" id="KJ461680">
    <property type="protein sequence ID" value="AHZ11053.1"/>
    <property type="molecule type" value="Genomic_DNA"/>
</dbReference>
<comment type="subcellular location">
    <subcellularLocation>
        <location evidence="1">Membrane</location>
        <topology evidence="1">Multi-pass membrane protein</topology>
    </subcellularLocation>
</comment>
<dbReference type="GO" id="GO:0016020">
    <property type="term" value="C:membrane"/>
    <property type="evidence" value="ECO:0007669"/>
    <property type="project" value="UniProtKB-SubCell"/>
</dbReference>
<feature type="transmembrane region" description="Helical" evidence="8">
    <location>
        <begin position="112"/>
        <end position="131"/>
    </location>
</feature>
<evidence type="ECO:0000256" key="8">
    <source>
        <dbReference type="SAM" id="Phobius"/>
    </source>
</evidence>
<evidence type="ECO:0000256" key="4">
    <source>
        <dbReference type="ARBA" id="ARBA00022967"/>
    </source>
</evidence>
<dbReference type="GO" id="GO:0015990">
    <property type="term" value="P:electron transport coupled proton transport"/>
    <property type="evidence" value="ECO:0007669"/>
    <property type="project" value="TreeGrafter"/>
</dbReference>
<protein>
    <submittedName>
        <fullName evidence="10">Subunit 4 of NADH-plastoquinone oxidoreductase</fullName>
    </submittedName>
</protein>
<dbReference type="RefSeq" id="YP_009033670.1">
    <property type="nucleotide sequence ID" value="NC_024167.1"/>
</dbReference>
<evidence type="ECO:0000256" key="3">
    <source>
        <dbReference type="ARBA" id="ARBA00022692"/>
    </source>
</evidence>
<comment type="similarity">
    <text evidence="2">Belongs to the complex I subunit 4 family.</text>
</comment>
<dbReference type="NCBIfam" id="NF009212">
    <property type="entry name" value="PRK12561.1"/>
    <property type="match status" value="1"/>
</dbReference>
<keyword evidence="10" id="KW-0934">Plastid</keyword>
<feature type="transmembrane region" description="Helical" evidence="8">
    <location>
        <begin position="276"/>
        <end position="293"/>
    </location>
</feature>
<feature type="transmembrane region" description="Helical" evidence="8">
    <location>
        <begin position="374"/>
        <end position="396"/>
    </location>
</feature>
<dbReference type="InterPro" id="IPR003918">
    <property type="entry name" value="NADH_UbQ_OxRdtase"/>
</dbReference>
<geneLocation type="chloroplast" evidence="10"/>
<feature type="transmembrane region" description="Helical" evidence="8">
    <location>
        <begin position="31"/>
        <end position="52"/>
    </location>
</feature>
<dbReference type="InterPro" id="IPR010227">
    <property type="entry name" value="NADH_Q_OxRdtase_chainM/4"/>
</dbReference>
<evidence type="ECO:0000256" key="7">
    <source>
        <dbReference type="ARBA" id="ARBA00023136"/>
    </source>
</evidence>
<feature type="transmembrane region" description="Helical" evidence="8">
    <location>
        <begin position="6"/>
        <end position="24"/>
    </location>
</feature>
<keyword evidence="6" id="KW-0520">NAD</keyword>
<feature type="domain" description="NADH:quinone oxidoreductase/Mrp antiporter transmembrane" evidence="9">
    <location>
        <begin position="132"/>
        <end position="410"/>
    </location>
</feature>
<dbReference type="GeneID" id="19523828"/>
<keyword evidence="10" id="KW-0150">Chloroplast</keyword>
<feature type="transmembrane region" description="Helical" evidence="8">
    <location>
        <begin position="209"/>
        <end position="234"/>
    </location>
</feature>
<dbReference type="GeneID" id="19523854"/>
<dbReference type="RefSeq" id="YP_009033652.1">
    <property type="nucleotide sequence ID" value="NC_024167.1"/>
</dbReference>
<feature type="transmembrane region" description="Helical" evidence="8">
    <location>
        <begin position="137"/>
        <end position="156"/>
    </location>
</feature>
<dbReference type="GO" id="GO:0042773">
    <property type="term" value="P:ATP synthesis coupled electron transport"/>
    <property type="evidence" value="ECO:0007669"/>
    <property type="project" value="InterPro"/>
</dbReference>
<reference evidence="10" key="1">
    <citation type="journal article" date="2014" name="Genome Biol. Evol.">
        <title>Analyses of charophyte chloroplast genomes help characterize the ancestral chloroplast genome of land plants.</title>
        <authorList>
            <person name="Civan P."/>
            <person name="Foster P.G."/>
            <person name="Embley M.T."/>
            <person name="Seneca A."/>
            <person name="Cox C.J."/>
        </authorList>
    </citation>
    <scope>NUCLEOTIDE SEQUENCE</scope>
</reference>
<dbReference type="EMBL" id="KJ461680">
    <property type="protein sequence ID" value="AHZ11035.1"/>
    <property type="molecule type" value="Genomic_DNA"/>
</dbReference>
<organism evidence="10">
    <name type="scientific">Klebsormidium flaccidum</name>
    <name type="common">Filamentous green alga</name>
    <name type="synonym">Ulothrix flaccida</name>
    <dbReference type="NCBI Taxonomy" id="3175"/>
    <lineage>
        <taxon>Eukaryota</taxon>
        <taxon>Viridiplantae</taxon>
        <taxon>Streptophyta</taxon>
        <taxon>Klebsormidiophyceae</taxon>
        <taxon>Klebsormidiales</taxon>
        <taxon>Klebsormidiaceae</taxon>
        <taxon>Klebsormidium</taxon>
    </lineage>
</organism>
<feature type="transmembrane region" description="Helical" evidence="8">
    <location>
        <begin position="246"/>
        <end position="264"/>
    </location>
</feature>
<keyword evidence="3 8" id="KW-0812">Transmembrane</keyword>
<dbReference type="PANTHER" id="PTHR43507:SF21">
    <property type="entry name" value="NAD(P)H-QUINONE OXIDOREDUCTASE CHAIN 4, CHLOROPLASTIC"/>
    <property type="match status" value="1"/>
</dbReference>
<feature type="transmembrane region" description="Helical" evidence="8">
    <location>
        <begin position="84"/>
        <end position="105"/>
    </location>
</feature>
<keyword evidence="5 8" id="KW-1133">Transmembrane helix</keyword>
<dbReference type="AlphaFoldDB" id="A0A024B4P4"/>
<evidence type="ECO:0000259" key="9">
    <source>
        <dbReference type="Pfam" id="PF00361"/>
    </source>
</evidence>
<dbReference type="GO" id="GO:0003954">
    <property type="term" value="F:NADH dehydrogenase activity"/>
    <property type="evidence" value="ECO:0007669"/>
    <property type="project" value="TreeGrafter"/>
</dbReference>